<dbReference type="InterPro" id="IPR009875">
    <property type="entry name" value="PilZ_domain"/>
</dbReference>
<comment type="caution">
    <text evidence="3">The sequence shown here is derived from an EMBL/GenBank/DDBJ whole genome shotgun (WGS) entry which is preliminary data.</text>
</comment>
<feature type="domain" description="PilZ" evidence="2">
    <location>
        <begin position="20"/>
        <end position="101"/>
    </location>
</feature>
<evidence type="ECO:0000313" key="4">
    <source>
        <dbReference type="Proteomes" id="UP001424459"/>
    </source>
</evidence>
<gene>
    <name evidence="3" type="ORF">GCM10022281_16620</name>
</gene>
<proteinExistence type="predicted"/>
<sequence length="209" mass="22850">MPVETTLYSLSDQAPQPEDRRDGDRHLTLFRVGTMLLEGRRELCLIKNISAGGAMLRLYTGGLKIGQALTVELKCGQPFSGKVAWVREPNVGLEFERPIDVIAMLSQSEDGPRPRMPRIETSSGVTIREGASIHRGRACDISQGGLKVATTVAFPRNAEVVVTLPGLAPQPAVVRWTDGGFAGITFNRLLPLPTLIEWLQHRRGESRAA</sequence>
<reference evidence="4" key="1">
    <citation type="journal article" date="2019" name="Int. J. Syst. Evol. Microbiol.">
        <title>The Global Catalogue of Microorganisms (GCM) 10K type strain sequencing project: providing services to taxonomists for standard genome sequencing and annotation.</title>
        <authorList>
            <consortium name="The Broad Institute Genomics Platform"/>
            <consortium name="The Broad Institute Genome Sequencing Center for Infectious Disease"/>
            <person name="Wu L."/>
            <person name="Ma J."/>
        </authorList>
    </citation>
    <scope>NUCLEOTIDE SEQUENCE [LARGE SCALE GENOMIC DNA]</scope>
    <source>
        <strain evidence="4">JCM 17564</strain>
    </source>
</reference>
<keyword evidence="4" id="KW-1185">Reference proteome</keyword>
<feature type="region of interest" description="Disordered" evidence="1">
    <location>
        <begin position="1"/>
        <end position="22"/>
    </location>
</feature>
<dbReference type="EMBL" id="BAABBR010000001">
    <property type="protein sequence ID" value="GAA4036699.1"/>
    <property type="molecule type" value="Genomic_DNA"/>
</dbReference>
<evidence type="ECO:0000313" key="3">
    <source>
        <dbReference type="EMBL" id="GAA4036699.1"/>
    </source>
</evidence>
<protein>
    <recommendedName>
        <fullName evidence="2">PilZ domain-containing protein</fullName>
    </recommendedName>
</protein>
<accession>A0ABP7U6E6</accession>
<organism evidence="3 4">
    <name type="scientific">Sphingomonas rosea</name>
    <dbReference type="NCBI Taxonomy" id="335605"/>
    <lineage>
        <taxon>Bacteria</taxon>
        <taxon>Pseudomonadati</taxon>
        <taxon>Pseudomonadota</taxon>
        <taxon>Alphaproteobacteria</taxon>
        <taxon>Sphingomonadales</taxon>
        <taxon>Sphingomonadaceae</taxon>
        <taxon>Sphingomonas</taxon>
    </lineage>
</organism>
<evidence type="ECO:0000256" key="1">
    <source>
        <dbReference type="SAM" id="MobiDB-lite"/>
    </source>
</evidence>
<dbReference type="Pfam" id="PF07238">
    <property type="entry name" value="PilZ"/>
    <property type="match status" value="2"/>
</dbReference>
<name>A0ABP7U6E6_9SPHN</name>
<feature type="domain" description="PilZ" evidence="2">
    <location>
        <begin position="115"/>
        <end position="187"/>
    </location>
</feature>
<dbReference type="SUPFAM" id="SSF141371">
    <property type="entry name" value="PilZ domain-like"/>
    <property type="match status" value="2"/>
</dbReference>
<evidence type="ECO:0000259" key="2">
    <source>
        <dbReference type="Pfam" id="PF07238"/>
    </source>
</evidence>
<feature type="compositionally biased region" description="Polar residues" evidence="1">
    <location>
        <begin position="1"/>
        <end position="14"/>
    </location>
</feature>
<dbReference type="RefSeq" id="WP_344697601.1">
    <property type="nucleotide sequence ID" value="NZ_BAABBR010000001.1"/>
</dbReference>
<dbReference type="Proteomes" id="UP001424459">
    <property type="component" value="Unassembled WGS sequence"/>
</dbReference>